<keyword evidence="4" id="KW-1185">Reference proteome</keyword>
<name>A0ABX7Y425_9ACTN</name>
<dbReference type="Proteomes" id="UP000678513">
    <property type="component" value="Chromosome"/>
</dbReference>
<feature type="transmembrane region" description="Helical" evidence="2">
    <location>
        <begin position="49"/>
        <end position="69"/>
    </location>
</feature>
<feature type="region of interest" description="Disordered" evidence="1">
    <location>
        <begin position="1"/>
        <end position="27"/>
    </location>
</feature>
<dbReference type="EMBL" id="CP072384">
    <property type="protein sequence ID" value="QUC07283.1"/>
    <property type="molecule type" value="Genomic_DNA"/>
</dbReference>
<feature type="transmembrane region" description="Helical" evidence="2">
    <location>
        <begin position="81"/>
        <end position="99"/>
    </location>
</feature>
<evidence type="ECO:0000256" key="2">
    <source>
        <dbReference type="SAM" id="Phobius"/>
    </source>
</evidence>
<organism evidence="3 4">
    <name type="scientific">Arachnia rubra</name>
    <dbReference type="NCBI Taxonomy" id="1547448"/>
    <lineage>
        <taxon>Bacteria</taxon>
        <taxon>Bacillati</taxon>
        <taxon>Actinomycetota</taxon>
        <taxon>Actinomycetes</taxon>
        <taxon>Propionibacteriales</taxon>
        <taxon>Propionibacteriaceae</taxon>
        <taxon>Arachnia</taxon>
    </lineage>
</organism>
<keyword evidence="2" id="KW-1133">Transmembrane helix</keyword>
<accession>A0ABX7Y425</accession>
<evidence type="ECO:0000313" key="4">
    <source>
        <dbReference type="Proteomes" id="UP000678513"/>
    </source>
</evidence>
<keyword evidence="2" id="KW-0812">Transmembrane</keyword>
<dbReference type="RefSeq" id="WP_212321641.1">
    <property type="nucleotide sequence ID" value="NZ_AP024463.1"/>
</dbReference>
<evidence type="ECO:0000313" key="3">
    <source>
        <dbReference type="EMBL" id="QUC07283.1"/>
    </source>
</evidence>
<evidence type="ECO:0000256" key="1">
    <source>
        <dbReference type="SAM" id="MobiDB-lite"/>
    </source>
</evidence>
<keyword evidence="2" id="KW-0472">Membrane</keyword>
<feature type="compositionally biased region" description="Low complexity" evidence="1">
    <location>
        <begin position="11"/>
        <end position="21"/>
    </location>
</feature>
<reference evidence="3 4" key="1">
    <citation type="submission" date="2021-03" db="EMBL/GenBank/DDBJ databases">
        <title>Human Oral Microbial Genomes.</title>
        <authorList>
            <person name="Johnston C.D."/>
            <person name="Chen T."/>
            <person name="Dewhirst F.E."/>
        </authorList>
    </citation>
    <scope>NUCLEOTIDE SEQUENCE [LARGE SCALE GENOMIC DNA]</scope>
    <source>
        <strain evidence="3 4">DSMZ 100122</strain>
    </source>
</reference>
<proteinExistence type="predicted"/>
<sequence>MSEPATPVPPQVSQVPSQSFQPPAPLRSFTATPGKVTPGAWAYETAMRVFQALLGLLLIVGGGQIGFPFGMGYGSGGNGGFFQALIVLIGIALLVAGIVRPFKLR</sequence>
<protein>
    <submittedName>
        <fullName evidence="3">Uncharacterized protein</fullName>
    </submittedName>
</protein>
<feature type="compositionally biased region" description="Pro residues" evidence="1">
    <location>
        <begin position="1"/>
        <end position="10"/>
    </location>
</feature>
<gene>
    <name evidence="3" type="ORF">J5A65_10070</name>
</gene>